<dbReference type="PANTHER" id="PTHR31322:SF2">
    <property type="entry name" value="E3 UBIQUITIN-PROTEIN LIGASE TM129"/>
    <property type="match status" value="1"/>
</dbReference>
<dbReference type="GO" id="GO:0061630">
    <property type="term" value="F:ubiquitin protein ligase activity"/>
    <property type="evidence" value="ECO:0007669"/>
    <property type="project" value="InterPro"/>
</dbReference>
<evidence type="ECO:0000313" key="7">
    <source>
        <dbReference type="EMBL" id="GMT07038.1"/>
    </source>
</evidence>
<proteinExistence type="inferred from homology"/>
<gene>
    <name evidence="7" type="ORF">PENTCL1PPCAC_29212</name>
</gene>
<accession>A0AAV5UK02</accession>
<dbReference type="GO" id="GO:0016020">
    <property type="term" value="C:membrane"/>
    <property type="evidence" value="ECO:0007669"/>
    <property type="project" value="UniProtKB-SubCell"/>
</dbReference>
<dbReference type="GO" id="GO:0005783">
    <property type="term" value="C:endoplasmic reticulum"/>
    <property type="evidence" value="ECO:0007669"/>
    <property type="project" value="TreeGrafter"/>
</dbReference>
<dbReference type="PANTHER" id="PTHR31322">
    <property type="entry name" value="E3 UBIQUITIN-PROTEIN LIGASE TM129"/>
    <property type="match status" value="1"/>
</dbReference>
<comment type="subcellular location">
    <subcellularLocation>
        <location evidence="1">Membrane</location>
        <topology evidence="1">Multi-pass membrane protein</topology>
    </subcellularLocation>
</comment>
<keyword evidence="8" id="KW-1185">Reference proteome</keyword>
<protein>
    <recommendedName>
        <fullName evidence="9">Transmembrane protein 129</fullName>
    </recommendedName>
</protein>
<dbReference type="Pfam" id="PF10272">
    <property type="entry name" value="Tmpp129"/>
    <property type="match status" value="1"/>
</dbReference>
<keyword evidence="5 6" id="KW-0472">Membrane</keyword>
<evidence type="ECO:0000256" key="2">
    <source>
        <dbReference type="ARBA" id="ARBA00007332"/>
    </source>
</evidence>
<keyword evidence="3 6" id="KW-0812">Transmembrane</keyword>
<evidence type="ECO:0000256" key="5">
    <source>
        <dbReference type="ARBA" id="ARBA00023136"/>
    </source>
</evidence>
<comment type="caution">
    <text evidence="7">The sequence shown here is derived from an EMBL/GenBank/DDBJ whole genome shotgun (WGS) entry which is preliminary data.</text>
</comment>
<comment type="similarity">
    <text evidence="2">Belongs to the TMEM129 family.</text>
</comment>
<feature type="transmembrane region" description="Helical" evidence="6">
    <location>
        <begin position="102"/>
        <end position="124"/>
    </location>
</feature>
<dbReference type="AlphaFoldDB" id="A0AAV5UK02"/>
<keyword evidence="4 6" id="KW-1133">Transmembrane helix</keyword>
<name>A0AAV5UK02_9BILA</name>
<organism evidence="7 8">
    <name type="scientific">Pristionchus entomophagus</name>
    <dbReference type="NCBI Taxonomy" id="358040"/>
    <lineage>
        <taxon>Eukaryota</taxon>
        <taxon>Metazoa</taxon>
        <taxon>Ecdysozoa</taxon>
        <taxon>Nematoda</taxon>
        <taxon>Chromadorea</taxon>
        <taxon>Rhabditida</taxon>
        <taxon>Rhabditina</taxon>
        <taxon>Diplogasteromorpha</taxon>
        <taxon>Diplogasteroidea</taxon>
        <taxon>Neodiplogasteridae</taxon>
        <taxon>Pristionchus</taxon>
    </lineage>
</organism>
<evidence type="ECO:0000256" key="1">
    <source>
        <dbReference type="ARBA" id="ARBA00004141"/>
    </source>
</evidence>
<evidence type="ECO:0000256" key="3">
    <source>
        <dbReference type="ARBA" id="ARBA00022692"/>
    </source>
</evidence>
<dbReference type="GO" id="GO:0016567">
    <property type="term" value="P:protein ubiquitination"/>
    <property type="evidence" value="ECO:0007669"/>
    <property type="project" value="InterPro"/>
</dbReference>
<feature type="transmembrane region" description="Helical" evidence="6">
    <location>
        <begin position="25"/>
        <end position="41"/>
    </location>
</feature>
<feature type="transmembrane region" description="Helical" evidence="6">
    <location>
        <begin position="77"/>
        <end position="96"/>
    </location>
</feature>
<sequence>LFCFFSSHMPFRASTPQYRMDDKTLLLPGAIFSLFSIAMIWPPDEFVSSGATFEHLFWRWIGDFSLNVVEYQMRKILVNRVCVMCLPGIFAVYIILNVTPTALSTYVATACLASMIVGLAYALFTVSTNFSQMRQMKELALYGGDIHLLMAEITREYLEFANFAVSFAHSSKVVVGSHWLIHITRFDFTVVNLSDVEFQVVRSTTVDLNIERPNDQLQFLIIEAKIRHKNIKSFRFRVRTDQFRDLQERVAAPIGMARNVILHQSLNERFVKAFVDCIDKNPRVLYSRMGELEPCFGCSTEIPDVKIEKRCVNPIVEGARECRQCFCRPMWCVGCLGRIFAAKQDQDRPEGWLDGQGTCPTCRAEFCMLDVSFLVGEEAQLIIN</sequence>
<feature type="non-terminal residue" evidence="7">
    <location>
        <position position="1"/>
    </location>
</feature>
<dbReference type="InterPro" id="IPR018801">
    <property type="entry name" value="TM129"/>
</dbReference>
<dbReference type="Proteomes" id="UP001432027">
    <property type="component" value="Unassembled WGS sequence"/>
</dbReference>
<evidence type="ECO:0008006" key="9">
    <source>
        <dbReference type="Google" id="ProtNLM"/>
    </source>
</evidence>
<reference evidence="7" key="1">
    <citation type="submission" date="2023-10" db="EMBL/GenBank/DDBJ databases">
        <title>Genome assembly of Pristionchus species.</title>
        <authorList>
            <person name="Yoshida K."/>
            <person name="Sommer R.J."/>
        </authorList>
    </citation>
    <scope>NUCLEOTIDE SEQUENCE</scope>
    <source>
        <strain evidence="7">RS0144</strain>
    </source>
</reference>
<evidence type="ECO:0000256" key="4">
    <source>
        <dbReference type="ARBA" id="ARBA00022989"/>
    </source>
</evidence>
<evidence type="ECO:0000256" key="6">
    <source>
        <dbReference type="SAM" id="Phobius"/>
    </source>
</evidence>
<evidence type="ECO:0000313" key="8">
    <source>
        <dbReference type="Proteomes" id="UP001432027"/>
    </source>
</evidence>
<dbReference type="EMBL" id="BTSX01000006">
    <property type="protein sequence ID" value="GMT07038.1"/>
    <property type="molecule type" value="Genomic_DNA"/>
</dbReference>